<evidence type="ECO:0000256" key="4">
    <source>
        <dbReference type="ARBA" id="ARBA00022679"/>
    </source>
</evidence>
<evidence type="ECO:0000256" key="7">
    <source>
        <dbReference type="ARBA" id="ARBA00023136"/>
    </source>
</evidence>
<dbReference type="Proteomes" id="UP000007266">
    <property type="component" value="Linkage group 7"/>
</dbReference>
<protein>
    <recommendedName>
        <fullName evidence="8">Glycosyltransferase family 92 protein</fullName>
        <ecNumber evidence="8">2.4.1.-</ecNumber>
    </recommendedName>
</protein>
<dbReference type="InterPro" id="IPR008166">
    <property type="entry name" value="Glyco_transf_92"/>
</dbReference>
<dbReference type="EC" id="2.4.1.-" evidence="8"/>
<dbReference type="GO" id="GO:0016740">
    <property type="term" value="F:transferase activity"/>
    <property type="evidence" value="ECO:0007669"/>
    <property type="project" value="UniProtKB-KW"/>
</dbReference>
<comment type="subcellular location">
    <subcellularLocation>
        <location evidence="1">Membrane</location>
        <topology evidence="1">Single-pass membrane protein</topology>
    </subcellularLocation>
</comment>
<dbReference type="AlphaFoldDB" id="D6WQD5"/>
<evidence type="ECO:0000256" key="3">
    <source>
        <dbReference type="ARBA" id="ARBA00022676"/>
    </source>
</evidence>
<keyword evidence="4 8" id="KW-0808">Transferase</keyword>
<organism evidence="9 10">
    <name type="scientific">Tribolium castaneum</name>
    <name type="common">Red flour beetle</name>
    <dbReference type="NCBI Taxonomy" id="7070"/>
    <lineage>
        <taxon>Eukaryota</taxon>
        <taxon>Metazoa</taxon>
        <taxon>Ecdysozoa</taxon>
        <taxon>Arthropoda</taxon>
        <taxon>Hexapoda</taxon>
        <taxon>Insecta</taxon>
        <taxon>Pterygota</taxon>
        <taxon>Neoptera</taxon>
        <taxon>Endopterygota</taxon>
        <taxon>Coleoptera</taxon>
        <taxon>Polyphaga</taxon>
        <taxon>Cucujiformia</taxon>
        <taxon>Tenebrionidae</taxon>
        <taxon>Tenebrionidae incertae sedis</taxon>
        <taxon>Tribolium</taxon>
    </lineage>
</organism>
<evidence type="ECO:0000256" key="1">
    <source>
        <dbReference type="ARBA" id="ARBA00004167"/>
    </source>
</evidence>
<evidence type="ECO:0000256" key="2">
    <source>
        <dbReference type="ARBA" id="ARBA00007647"/>
    </source>
</evidence>
<keyword evidence="10" id="KW-1185">Reference proteome</keyword>
<sequence>MKKYHQLMLLIISIVSLSLFLIYRHEYNRLHYVLEVFNFFGQPCNISDLQQTENILSHHDWGPPPVWQEHESGYIYSAFLTRQNEAKALTLLSDEKLVPRNCYFWFEDKKKPVIGKFKFSKVMSDENVRLNLYFYICEMSNSEHVPYAVSFSFKTRKDSELKKIMLTNSFNHQVNINTTICVSPSIYSKRRLVEFISYHKLIGIDSFIFYNRDVPHRLVKIITNLSTRLGLQAAFLPWNFPKGDSLVTRSVVENDCLLRTFGQTSYAVTLELNEYIVPLHSYSFNTFLKNTDSESGRISLPVQKFCIENTDTAKPISMVNTDVSDDYNYNVIVRYIYKNNQRKEDISTYAVDKGFASIHKYVRCSFEPSKTRKDKSILKFSTDLTRSTLFQLLLHNQI</sequence>
<proteinExistence type="inferred from homology"/>
<dbReference type="EMBL" id="KQ971354">
    <property type="protein sequence ID" value="EFA06088.1"/>
    <property type="molecule type" value="Genomic_DNA"/>
</dbReference>
<dbReference type="OrthoDB" id="6433308at2759"/>
<dbReference type="GO" id="GO:0005737">
    <property type="term" value="C:cytoplasm"/>
    <property type="evidence" value="ECO:0000318"/>
    <property type="project" value="GO_Central"/>
</dbReference>
<dbReference type="PANTHER" id="PTHR21461:SF87">
    <property type="entry name" value="GH12965P"/>
    <property type="match status" value="1"/>
</dbReference>
<accession>D6WQD5</accession>
<dbReference type="HOGENOM" id="CLU_587070_0_0_1"/>
<feature type="transmembrane region" description="Helical" evidence="8">
    <location>
        <begin position="7"/>
        <end position="23"/>
    </location>
</feature>
<dbReference type="KEGG" id="tca:103312132"/>
<dbReference type="OMA" id="YVNFFGR"/>
<dbReference type="eggNOG" id="ENOG502S1RI">
    <property type="taxonomic scope" value="Eukaryota"/>
</dbReference>
<keyword evidence="6 8" id="KW-1133">Transmembrane helix</keyword>
<dbReference type="GO" id="GO:0016020">
    <property type="term" value="C:membrane"/>
    <property type="evidence" value="ECO:0007669"/>
    <property type="project" value="UniProtKB-SubCell"/>
</dbReference>
<dbReference type="PhylomeDB" id="D6WQD5"/>
<keyword evidence="7 8" id="KW-0472">Membrane</keyword>
<reference evidence="9 10" key="1">
    <citation type="journal article" date="2008" name="Nature">
        <title>The genome of the model beetle and pest Tribolium castaneum.</title>
        <authorList>
            <consortium name="Tribolium Genome Sequencing Consortium"/>
            <person name="Richards S."/>
            <person name="Gibbs R.A."/>
            <person name="Weinstock G.M."/>
            <person name="Brown S.J."/>
            <person name="Denell R."/>
            <person name="Beeman R.W."/>
            <person name="Gibbs R."/>
            <person name="Beeman R.W."/>
            <person name="Brown S.J."/>
            <person name="Bucher G."/>
            <person name="Friedrich M."/>
            <person name="Grimmelikhuijzen C.J."/>
            <person name="Klingler M."/>
            <person name="Lorenzen M."/>
            <person name="Richards S."/>
            <person name="Roth S."/>
            <person name="Schroder R."/>
            <person name="Tautz D."/>
            <person name="Zdobnov E.M."/>
            <person name="Muzny D."/>
            <person name="Gibbs R.A."/>
            <person name="Weinstock G.M."/>
            <person name="Attaway T."/>
            <person name="Bell S."/>
            <person name="Buhay C.J."/>
            <person name="Chandrabose M.N."/>
            <person name="Chavez D."/>
            <person name="Clerk-Blankenburg K.P."/>
            <person name="Cree A."/>
            <person name="Dao M."/>
            <person name="Davis C."/>
            <person name="Chacko J."/>
            <person name="Dinh H."/>
            <person name="Dugan-Rocha S."/>
            <person name="Fowler G."/>
            <person name="Garner T.T."/>
            <person name="Garnes J."/>
            <person name="Gnirke A."/>
            <person name="Hawes A."/>
            <person name="Hernandez J."/>
            <person name="Hines S."/>
            <person name="Holder M."/>
            <person name="Hume J."/>
            <person name="Jhangiani S.N."/>
            <person name="Joshi V."/>
            <person name="Khan Z.M."/>
            <person name="Jackson L."/>
            <person name="Kovar C."/>
            <person name="Kowis A."/>
            <person name="Lee S."/>
            <person name="Lewis L.R."/>
            <person name="Margolis J."/>
            <person name="Morgan M."/>
            <person name="Nazareth L.V."/>
            <person name="Nguyen N."/>
            <person name="Okwuonu G."/>
            <person name="Parker D."/>
            <person name="Richards S."/>
            <person name="Ruiz S.J."/>
            <person name="Santibanez J."/>
            <person name="Savard J."/>
            <person name="Scherer S.E."/>
            <person name="Schneider B."/>
            <person name="Sodergren E."/>
            <person name="Tautz D."/>
            <person name="Vattahil S."/>
            <person name="Villasana D."/>
            <person name="White C.S."/>
            <person name="Wright R."/>
            <person name="Park Y."/>
            <person name="Beeman R.W."/>
            <person name="Lord J."/>
            <person name="Oppert B."/>
            <person name="Lorenzen M."/>
            <person name="Brown S."/>
            <person name="Wang L."/>
            <person name="Savard J."/>
            <person name="Tautz D."/>
            <person name="Richards S."/>
            <person name="Weinstock G."/>
            <person name="Gibbs R.A."/>
            <person name="Liu Y."/>
            <person name="Worley K."/>
            <person name="Weinstock G."/>
            <person name="Elsik C.G."/>
            <person name="Reese J.T."/>
            <person name="Elhaik E."/>
            <person name="Landan G."/>
            <person name="Graur D."/>
            <person name="Arensburger P."/>
            <person name="Atkinson P."/>
            <person name="Beeman R.W."/>
            <person name="Beidler J."/>
            <person name="Brown S.J."/>
            <person name="Demuth J.P."/>
            <person name="Drury D.W."/>
            <person name="Du Y.Z."/>
            <person name="Fujiwara H."/>
            <person name="Lorenzen M."/>
            <person name="Maselli V."/>
            <person name="Osanai M."/>
            <person name="Park Y."/>
            <person name="Robertson H.M."/>
            <person name="Tu Z."/>
            <person name="Wang J.J."/>
            <person name="Wang S."/>
            <person name="Richards S."/>
            <person name="Song H."/>
            <person name="Zhang L."/>
            <person name="Sodergren E."/>
            <person name="Werner D."/>
            <person name="Stanke M."/>
            <person name="Morgenstern B."/>
            <person name="Solovyev V."/>
            <person name="Kosarev P."/>
            <person name="Brown G."/>
            <person name="Chen H.C."/>
            <person name="Ermolaeva O."/>
            <person name="Hlavina W."/>
            <person name="Kapustin Y."/>
            <person name="Kiryutin B."/>
            <person name="Kitts P."/>
            <person name="Maglott D."/>
            <person name="Pruitt K."/>
            <person name="Sapojnikov V."/>
            <person name="Souvorov A."/>
            <person name="Mackey A.J."/>
            <person name="Waterhouse R.M."/>
            <person name="Wyder S."/>
            <person name="Zdobnov E.M."/>
            <person name="Zdobnov E.M."/>
            <person name="Wyder S."/>
            <person name="Kriventseva E.V."/>
            <person name="Kadowaki T."/>
            <person name="Bork P."/>
            <person name="Aranda M."/>
            <person name="Bao R."/>
            <person name="Beermann A."/>
            <person name="Berns N."/>
            <person name="Bolognesi R."/>
            <person name="Bonneton F."/>
            <person name="Bopp D."/>
            <person name="Brown S.J."/>
            <person name="Bucher G."/>
            <person name="Butts T."/>
            <person name="Chaumot A."/>
            <person name="Denell R.E."/>
            <person name="Ferrier D.E."/>
            <person name="Friedrich M."/>
            <person name="Gordon C.M."/>
            <person name="Jindra M."/>
            <person name="Klingler M."/>
            <person name="Lan Q."/>
            <person name="Lattorff H.M."/>
            <person name="Laudet V."/>
            <person name="von Levetsow C."/>
            <person name="Liu Z."/>
            <person name="Lutz R."/>
            <person name="Lynch J.A."/>
            <person name="da Fonseca R.N."/>
            <person name="Posnien N."/>
            <person name="Reuter R."/>
            <person name="Roth S."/>
            <person name="Savard J."/>
            <person name="Schinko J.B."/>
            <person name="Schmitt C."/>
            <person name="Schoppmeier M."/>
            <person name="Schroder R."/>
            <person name="Shippy T.D."/>
            <person name="Simonnet F."/>
            <person name="Marques-Souza H."/>
            <person name="Tautz D."/>
            <person name="Tomoyasu Y."/>
            <person name="Trauner J."/>
            <person name="Van der Zee M."/>
            <person name="Vervoort M."/>
            <person name="Wittkopp N."/>
            <person name="Wimmer E.A."/>
            <person name="Yang X."/>
            <person name="Jones A.K."/>
            <person name="Sattelle D.B."/>
            <person name="Ebert P.R."/>
            <person name="Nelson D."/>
            <person name="Scott J.G."/>
            <person name="Beeman R.W."/>
            <person name="Muthukrishnan S."/>
            <person name="Kramer K.J."/>
            <person name="Arakane Y."/>
            <person name="Beeman R.W."/>
            <person name="Zhu Q."/>
            <person name="Hogenkamp D."/>
            <person name="Dixit R."/>
            <person name="Oppert B."/>
            <person name="Jiang H."/>
            <person name="Zou Z."/>
            <person name="Marshall J."/>
            <person name="Elpidina E."/>
            <person name="Vinokurov K."/>
            <person name="Oppert C."/>
            <person name="Zou Z."/>
            <person name="Evans J."/>
            <person name="Lu Z."/>
            <person name="Zhao P."/>
            <person name="Sumathipala N."/>
            <person name="Altincicek B."/>
            <person name="Vilcinskas A."/>
            <person name="Williams M."/>
            <person name="Hultmark D."/>
            <person name="Hetru C."/>
            <person name="Jiang H."/>
            <person name="Grimmelikhuijzen C.J."/>
            <person name="Hauser F."/>
            <person name="Cazzamali G."/>
            <person name="Williamson M."/>
            <person name="Park Y."/>
            <person name="Li B."/>
            <person name="Tanaka Y."/>
            <person name="Predel R."/>
            <person name="Neupert S."/>
            <person name="Schachtner J."/>
            <person name="Verleyen P."/>
            <person name="Raible F."/>
            <person name="Bork P."/>
            <person name="Friedrich M."/>
            <person name="Walden K.K."/>
            <person name="Robertson H.M."/>
            <person name="Angeli S."/>
            <person name="Foret S."/>
            <person name="Bucher G."/>
            <person name="Schuetz S."/>
            <person name="Maleszka R."/>
            <person name="Wimmer E.A."/>
            <person name="Beeman R.W."/>
            <person name="Lorenzen M."/>
            <person name="Tomoyasu Y."/>
            <person name="Miller S.C."/>
            <person name="Grossmann D."/>
            <person name="Bucher G."/>
        </authorList>
    </citation>
    <scope>NUCLEOTIDE SEQUENCE [LARGE SCALE GENOMIC DNA]</scope>
    <source>
        <strain evidence="9 10">Georgia GA2</strain>
    </source>
</reference>
<evidence type="ECO:0000313" key="10">
    <source>
        <dbReference type="Proteomes" id="UP000007266"/>
    </source>
</evidence>
<evidence type="ECO:0000256" key="8">
    <source>
        <dbReference type="RuleBase" id="RU366017"/>
    </source>
</evidence>
<dbReference type="InParanoid" id="D6WQD5"/>
<evidence type="ECO:0000313" key="9">
    <source>
        <dbReference type="EMBL" id="EFA06088.1"/>
    </source>
</evidence>
<keyword evidence="3 8" id="KW-0328">Glycosyltransferase</keyword>
<evidence type="ECO:0000256" key="5">
    <source>
        <dbReference type="ARBA" id="ARBA00022692"/>
    </source>
</evidence>
<dbReference type="Pfam" id="PF01697">
    <property type="entry name" value="Glyco_transf_92"/>
    <property type="match status" value="1"/>
</dbReference>
<evidence type="ECO:0000256" key="6">
    <source>
        <dbReference type="ARBA" id="ARBA00022989"/>
    </source>
</evidence>
<comment type="similarity">
    <text evidence="2 8">Belongs to the glycosyltransferase 92 family.</text>
</comment>
<dbReference type="PANTHER" id="PTHR21461">
    <property type="entry name" value="GLYCOSYLTRANSFERASE FAMILY 92 PROTEIN"/>
    <property type="match status" value="1"/>
</dbReference>
<reference evidence="9 10" key="2">
    <citation type="journal article" date="2010" name="Nucleic Acids Res.">
        <title>BeetleBase in 2010: revisions to provide comprehensive genomic information for Tribolium castaneum.</title>
        <authorList>
            <person name="Kim H.S."/>
            <person name="Murphy T."/>
            <person name="Xia J."/>
            <person name="Caragea D."/>
            <person name="Park Y."/>
            <person name="Beeman R.W."/>
            <person name="Lorenzen M.D."/>
            <person name="Butcher S."/>
            <person name="Manak J.R."/>
            <person name="Brown S.J."/>
        </authorList>
    </citation>
    <scope>GENOME REANNOTATION</scope>
    <source>
        <strain evidence="9 10">Georgia GA2</strain>
    </source>
</reference>
<name>D6WQD5_TRICA</name>
<keyword evidence="5 8" id="KW-0812">Transmembrane</keyword>
<gene>
    <name evidence="9" type="primary">AUGUSTUS-3.0.2_08925</name>
    <name evidence="9" type="ORF">TcasGA2_TC008925</name>
</gene>